<dbReference type="EMBL" id="JAAWVN010004662">
    <property type="protein sequence ID" value="MBN3289746.1"/>
    <property type="molecule type" value="Genomic_DNA"/>
</dbReference>
<keyword evidence="4" id="KW-1185">Reference proteome</keyword>
<proteinExistence type="predicted"/>
<dbReference type="PROSITE" id="PS50835">
    <property type="entry name" value="IG_LIKE"/>
    <property type="match status" value="1"/>
</dbReference>
<evidence type="ECO:0000313" key="4">
    <source>
        <dbReference type="Proteomes" id="UP001166052"/>
    </source>
</evidence>
<name>A0ABS2YUM2_POLSE</name>
<dbReference type="InterPro" id="IPR036179">
    <property type="entry name" value="Ig-like_dom_sf"/>
</dbReference>
<dbReference type="Pfam" id="PF08205">
    <property type="entry name" value="C2-set_2"/>
    <property type="match status" value="1"/>
</dbReference>
<sequence>MVLFSPRLVKIALSNVNVKDEGGYFCQLYTDDTHHQVATLTVQVPPAEPTVEVKEQAVEGGEVELTCIVPRSKPPASVRWYRERREIVDFVTQDARSEVLNETIQCKLQDPAQSILLKDC</sequence>
<dbReference type="PANTHER" id="PTHR45889">
    <property type="entry name" value="IG-LIKE DOMAIN-CONTAINING PROTEIN"/>
    <property type="match status" value="1"/>
</dbReference>
<evidence type="ECO:0000313" key="3">
    <source>
        <dbReference type="EMBL" id="MBN3289746.1"/>
    </source>
</evidence>
<dbReference type="InterPro" id="IPR007110">
    <property type="entry name" value="Ig-like_dom"/>
</dbReference>
<organism evidence="3 4">
    <name type="scientific">Polypterus senegalus</name>
    <name type="common">Senegal bichir</name>
    <dbReference type="NCBI Taxonomy" id="55291"/>
    <lineage>
        <taxon>Eukaryota</taxon>
        <taxon>Metazoa</taxon>
        <taxon>Chordata</taxon>
        <taxon>Craniata</taxon>
        <taxon>Vertebrata</taxon>
        <taxon>Euteleostomi</taxon>
        <taxon>Actinopterygii</taxon>
        <taxon>Polypteriformes</taxon>
        <taxon>Polypteridae</taxon>
        <taxon>Polypterus</taxon>
    </lineage>
</organism>
<accession>A0ABS2YUM2</accession>
<dbReference type="SUPFAM" id="SSF48726">
    <property type="entry name" value="Immunoglobulin"/>
    <property type="match status" value="2"/>
</dbReference>
<reference evidence="3" key="1">
    <citation type="journal article" date="2021" name="Cell">
        <title>Tracing the genetic footprints of vertebrate landing in non-teleost ray-finned fishes.</title>
        <authorList>
            <person name="Bi X."/>
            <person name="Wang K."/>
            <person name="Yang L."/>
            <person name="Pan H."/>
            <person name="Jiang H."/>
            <person name="Wei Q."/>
            <person name="Fang M."/>
            <person name="Yu H."/>
            <person name="Zhu C."/>
            <person name="Cai Y."/>
            <person name="He Y."/>
            <person name="Gan X."/>
            <person name="Zeng H."/>
            <person name="Yu D."/>
            <person name="Zhu Y."/>
            <person name="Jiang H."/>
            <person name="Qiu Q."/>
            <person name="Yang H."/>
            <person name="Zhang Y.E."/>
            <person name="Wang W."/>
            <person name="Zhu M."/>
            <person name="He S."/>
            <person name="Zhang G."/>
        </authorList>
    </citation>
    <scope>NUCLEOTIDE SEQUENCE</scope>
    <source>
        <strain evidence="3">Bchr_001</strain>
    </source>
</reference>
<keyword evidence="1" id="KW-1015">Disulfide bond</keyword>
<dbReference type="InterPro" id="IPR013783">
    <property type="entry name" value="Ig-like_fold"/>
</dbReference>
<evidence type="ECO:0000256" key="1">
    <source>
        <dbReference type="ARBA" id="ARBA00023157"/>
    </source>
</evidence>
<gene>
    <name evidence="3" type="primary">Cadm4_0</name>
    <name evidence="3" type="ORF">GTO92_0006989</name>
</gene>
<dbReference type="Proteomes" id="UP001166052">
    <property type="component" value="Unassembled WGS sequence"/>
</dbReference>
<dbReference type="Gene3D" id="2.60.40.10">
    <property type="entry name" value="Immunoglobulins"/>
    <property type="match status" value="2"/>
</dbReference>
<dbReference type="InterPro" id="IPR013162">
    <property type="entry name" value="CD80_C2-set"/>
</dbReference>
<comment type="caution">
    <text evidence="3">The sequence shown here is derived from an EMBL/GenBank/DDBJ whole genome shotgun (WGS) entry which is preliminary data.</text>
</comment>
<feature type="domain" description="Ig-like" evidence="2">
    <location>
        <begin position="49"/>
        <end position="118"/>
    </location>
</feature>
<feature type="non-terminal residue" evidence="3">
    <location>
        <position position="120"/>
    </location>
</feature>
<protein>
    <submittedName>
        <fullName evidence="3">CADM4 protein</fullName>
    </submittedName>
</protein>
<feature type="non-terminal residue" evidence="3">
    <location>
        <position position="1"/>
    </location>
</feature>
<evidence type="ECO:0000259" key="2">
    <source>
        <dbReference type="PROSITE" id="PS50835"/>
    </source>
</evidence>
<dbReference type="PANTHER" id="PTHR45889:SF3">
    <property type="entry name" value="CELL ADHESION MOLECULE 4"/>
    <property type="match status" value="1"/>
</dbReference>